<dbReference type="STRING" id="941907.SAMN06295910_0176"/>
<name>A0A1X7FYJ3_9SPHN</name>
<dbReference type="Proteomes" id="UP000192934">
    <property type="component" value="Chromosome I"/>
</dbReference>
<dbReference type="SUPFAM" id="SSF47226">
    <property type="entry name" value="Histidine-containing phosphotransfer domain, HPT domain"/>
    <property type="match status" value="1"/>
</dbReference>
<evidence type="ECO:0000313" key="4">
    <source>
        <dbReference type="EMBL" id="SMF61194.1"/>
    </source>
</evidence>
<dbReference type="OrthoDB" id="7429195at2"/>
<reference evidence="5" key="1">
    <citation type="submission" date="2017-04" db="EMBL/GenBank/DDBJ databases">
        <authorList>
            <person name="Varghese N."/>
            <person name="Submissions S."/>
        </authorList>
    </citation>
    <scope>NUCLEOTIDE SEQUENCE [LARGE SCALE GENOMIC DNA]</scope>
    <source>
        <strain evidence="5">Dd16</strain>
    </source>
</reference>
<sequence>MTDFEAKMAALKMRFAARAAEDAAGLERAAGAGDWDAVRERAHGLAGRAGMFGHPGIGDAARSIEEEIDAGGSPVGAVVALAALLRGIDQGL</sequence>
<dbReference type="AlphaFoldDB" id="A0A1X7FYJ3"/>
<keyword evidence="5" id="KW-1185">Reference proteome</keyword>
<dbReference type="Gene3D" id="1.20.120.160">
    <property type="entry name" value="HPT domain"/>
    <property type="match status" value="1"/>
</dbReference>
<dbReference type="EMBL" id="LT840185">
    <property type="protein sequence ID" value="SMF61194.1"/>
    <property type="molecule type" value="Genomic_DNA"/>
</dbReference>
<evidence type="ECO:0000313" key="5">
    <source>
        <dbReference type="Proteomes" id="UP000192934"/>
    </source>
</evidence>
<evidence type="ECO:0000256" key="1">
    <source>
        <dbReference type="ARBA" id="ARBA00023012"/>
    </source>
</evidence>
<dbReference type="InterPro" id="IPR036641">
    <property type="entry name" value="HPT_dom_sf"/>
</dbReference>
<evidence type="ECO:0000256" key="2">
    <source>
        <dbReference type="PROSITE-ProRule" id="PRU00110"/>
    </source>
</evidence>
<evidence type="ECO:0000259" key="3">
    <source>
        <dbReference type="PROSITE" id="PS50894"/>
    </source>
</evidence>
<gene>
    <name evidence="4" type="ORF">SAMN06295910_0176</name>
</gene>
<accession>A0A1X7FYJ3</accession>
<dbReference type="PROSITE" id="PS50894">
    <property type="entry name" value="HPT"/>
    <property type="match status" value="1"/>
</dbReference>
<dbReference type="Pfam" id="PF01627">
    <property type="entry name" value="Hpt"/>
    <property type="match status" value="1"/>
</dbReference>
<protein>
    <submittedName>
        <fullName evidence="4">Hpt domain-containing protein</fullName>
    </submittedName>
</protein>
<dbReference type="GO" id="GO:0004672">
    <property type="term" value="F:protein kinase activity"/>
    <property type="evidence" value="ECO:0007669"/>
    <property type="project" value="UniProtKB-ARBA"/>
</dbReference>
<organism evidence="4 5">
    <name type="scientific">Allosphingosinicella indica</name>
    <dbReference type="NCBI Taxonomy" id="941907"/>
    <lineage>
        <taxon>Bacteria</taxon>
        <taxon>Pseudomonadati</taxon>
        <taxon>Pseudomonadota</taxon>
        <taxon>Alphaproteobacteria</taxon>
        <taxon>Sphingomonadales</taxon>
        <taxon>Sphingomonadaceae</taxon>
        <taxon>Allosphingosinicella</taxon>
    </lineage>
</organism>
<proteinExistence type="predicted"/>
<dbReference type="RefSeq" id="WP_085217091.1">
    <property type="nucleotide sequence ID" value="NZ_LT840185.1"/>
</dbReference>
<feature type="modified residue" description="Phosphohistidine" evidence="2">
    <location>
        <position position="43"/>
    </location>
</feature>
<keyword evidence="2" id="KW-0597">Phosphoprotein</keyword>
<dbReference type="GO" id="GO:0000160">
    <property type="term" value="P:phosphorelay signal transduction system"/>
    <property type="evidence" value="ECO:0007669"/>
    <property type="project" value="UniProtKB-KW"/>
</dbReference>
<feature type="domain" description="HPt" evidence="3">
    <location>
        <begin position="4"/>
        <end position="92"/>
    </location>
</feature>
<dbReference type="InterPro" id="IPR008207">
    <property type="entry name" value="Sig_transdc_His_kin_Hpt_dom"/>
</dbReference>
<keyword evidence="1" id="KW-0902">Two-component regulatory system</keyword>